<dbReference type="Gene3D" id="3.40.50.12790">
    <property type="entry name" value="FHIPEP family, domain 4"/>
    <property type="match status" value="1"/>
</dbReference>
<feature type="transmembrane region" description="Helical" evidence="7">
    <location>
        <begin position="98"/>
        <end position="124"/>
    </location>
</feature>
<keyword evidence="7" id="KW-0653">Protein transport</keyword>
<feature type="transmembrane region" description="Helical" evidence="7">
    <location>
        <begin position="235"/>
        <end position="257"/>
    </location>
</feature>
<evidence type="ECO:0000256" key="7">
    <source>
        <dbReference type="RuleBase" id="RU364093"/>
    </source>
</evidence>
<dbReference type="PANTHER" id="PTHR30161">
    <property type="entry name" value="FLAGELLAR EXPORT PROTEIN, MEMBRANE FLHA SUBUNIT-RELATED"/>
    <property type="match status" value="1"/>
</dbReference>
<keyword evidence="5 7" id="KW-1133">Transmembrane helix</keyword>
<feature type="transmembrane region" description="Helical" evidence="7">
    <location>
        <begin position="12"/>
        <end position="29"/>
    </location>
</feature>
<dbReference type="EMBL" id="BOPF01000022">
    <property type="protein sequence ID" value="GIJ48685.1"/>
    <property type="molecule type" value="Genomic_DNA"/>
</dbReference>
<dbReference type="PANTHER" id="PTHR30161:SF1">
    <property type="entry name" value="FLAGELLAR BIOSYNTHESIS PROTEIN FLHA-RELATED"/>
    <property type="match status" value="1"/>
</dbReference>
<keyword evidence="4 7" id="KW-0812">Transmembrane</keyword>
<protein>
    <recommendedName>
        <fullName evidence="7">Flagellar biosynthesis protein FlhA</fullName>
    </recommendedName>
</protein>
<dbReference type="Proteomes" id="UP000619260">
    <property type="component" value="Unassembled WGS sequence"/>
</dbReference>
<comment type="function">
    <text evidence="7">Required for formation of the rod structure of the flagellar apparatus. Together with FliI and FliH, may constitute the export apparatus of flagellin.</text>
</comment>
<evidence type="ECO:0000256" key="2">
    <source>
        <dbReference type="ARBA" id="ARBA00008835"/>
    </source>
</evidence>
<sequence length="684" mass="72714">MLVAKGRFGQFVVPMGVVLVIVMMVVPLPSFLIDMLLALNITVALLTVLVSMFVSRPLDFSVFPSVLLVATLFRLALNISATRLVLLDGYAGKVIEAFGHFVVGGSLVVGLVIFMILVVIQFLVITKGAERVAEVGARFTLDAMPGKQMAIDADLNAGLIDEATAKQRRSDVAAEADFYGSMDGASKFVKGDAIAAIVITLINLIGGMVIGIVQRGMDPMDAVETYSLLSIGDGLVSQVPALLLSVATGLMVTRSVSDGDMGSQVLYQFSQQKRAMQIGGGAALALCLIPSLPKLPFILVGAGVLLIAQRLPNPEDIADRALEGEIVEDVPSPDSPEALIGEMRVDPLELALAPDLVDLVDTNSGDLLERVRALRRKVALELGILMPPVRTRDDLALDLSAYSIRISGVEVGAGQAPPGTVLAIGDGLDFLPGRAGVEPVFGLPGKWVPAELRHQAELTGATVVDRASVIITHLAEVVRTNAARLLGREDVRSLVEMVRRGNPVVVEELTPALLSLGQVQKVLQGLLDENVPIRDLVRIFEALSLTAKTTTDPDMLLESARGALGPAIAARFVSDGTLYAITLEPRLEQSLLEALRPTDSGLQLLVDPQRAESLISDLGRLLEQAEQQGATPVVVVSPQLRMPLRRLISVAVPRLPILSYAEIAKCTFRIETVGVVSGAYPIAA</sequence>
<feature type="transmembrane region" description="Helical" evidence="7">
    <location>
        <begin position="35"/>
        <end position="54"/>
    </location>
</feature>
<comment type="caution">
    <text evidence="8">The sequence shown here is derived from an EMBL/GenBank/DDBJ whole genome shotgun (WGS) entry which is preliminary data.</text>
</comment>
<dbReference type="InterPro" id="IPR006301">
    <property type="entry name" value="FlhA"/>
</dbReference>
<feature type="transmembrane region" description="Helical" evidence="7">
    <location>
        <begin position="193"/>
        <end position="215"/>
    </location>
</feature>
<keyword evidence="6 7" id="KW-0472">Membrane</keyword>
<comment type="similarity">
    <text evidence="2 7">Belongs to the FHIPEP (flagella/HR/invasion proteins export pore) family.</text>
</comment>
<dbReference type="Pfam" id="PF00771">
    <property type="entry name" value="FHIPEP"/>
    <property type="match status" value="1"/>
</dbReference>
<keyword evidence="7" id="KW-1005">Bacterial flagellum biogenesis</keyword>
<dbReference type="AlphaFoldDB" id="A0A8J4DS04"/>
<dbReference type="NCBIfam" id="TIGR01398">
    <property type="entry name" value="FlhA"/>
    <property type="match status" value="1"/>
</dbReference>
<keyword evidence="8" id="KW-0282">Flagellum</keyword>
<dbReference type="Gene3D" id="3.40.30.60">
    <property type="entry name" value="FHIPEP family, domain 1"/>
    <property type="match status" value="1"/>
</dbReference>
<dbReference type="InterPro" id="IPR042193">
    <property type="entry name" value="FHIPEP_3"/>
</dbReference>
<name>A0A8J4DS04_9ACTN</name>
<evidence type="ECO:0000256" key="4">
    <source>
        <dbReference type="ARBA" id="ARBA00022692"/>
    </source>
</evidence>
<dbReference type="GO" id="GO:0009306">
    <property type="term" value="P:protein secretion"/>
    <property type="evidence" value="ECO:0007669"/>
    <property type="project" value="InterPro"/>
</dbReference>
<dbReference type="InterPro" id="IPR042194">
    <property type="entry name" value="FHIPEP_1"/>
</dbReference>
<feature type="transmembrane region" description="Helical" evidence="7">
    <location>
        <begin position="66"/>
        <end position="86"/>
    </location>
</feature>
<dbReference type="InterPro" id="IPR042196">
    <property type="entry name" value="FHIPEP_4"/>
</dbReference>
<evidence type="ECO:0000256" key="3">
    <source>
        <dbReference type="ARBA" id="ARBA00022475"/>
    </source>
</evidence>
<dbReference type="PIRSF" id="PIRSF005419">
    <property type="entry name" value="FlhA"/>
    <property type="match status" value="1"/>
</dbReference>
<dbReference type="GO" id="GO:0005886">
    <property type="term" value="C:plasma membrane"/>
    <property type="evidence" value="ECO:0007669"/>
    <property type="project" value="UniProtKB-SubCell"/>
</dbReference>
<evidence type="ECO:0000313" key="9">
    <source>
        <dbReference type="Proteomes" id="UP000619260"/>
    </source>
</evidence>
<comment type="subcellular location">
    <subcellularLocation>
        <location evidence="1 7">Cell membrane</location>
        <topology evidence="1 7">Multi-pass membrane protein</topology>
    </subcellularLocation>
</comment>
<dbReference type="Gene3D" id="1.10.8.540">
    <property type="entry name" value="FHIPEP family, domain 3"/>
    <property type="match status" value="1"/>
</dbReference>
<gene>
    <name evidence="7" type="primary">flhA</name>
    <name evidence="8" type="ORF">Val02_55710</name>
</gene>
<dbReference type="PRINTS" id="PR00949">
    <property type="entry name" value="TYPE3IMAPROT"/>
</dbReference>
<dbReference type="PROSITE" id="PS00994">
    <property type="entry name" value="FHIPEP"/>
    <property type="match status" value="1"/>
</dbReference>
<keyword evidence="7" id="KW-1006">Bacterial flagellum protein export</keyword>
<keyword evidence="8" id="KW-0966">Cell projection</keyword>
<keyword evidence="8" id="KW-0969">Cilium</keyword>
<evidence type="ECO:0000313" key="8">
    <source>
        <dbReference type="EMBL" id="GIJ48685.1"/>
    </source>
</evidence>
<evidence type="ECO:0000256" key="5">
    <source>
        <dbReference type="ARBA" id="ARBA00022989"/>
    </source>
</evidence>
<feature type="transmembrane region" description="Helical" evidence="7">
    <location>
        <begin position="278"/>
        <end position="308"/>
    </location>
</feature>
<evidence type="ECO:0000256" key="1">
    <source>
        <dbReference type="ARBA" id="ARBA00004651"/>
    </source>
</evidence>
<proteinExistence type="inferred from homology"/>
<organism evidence="8 9">
    <name type="scientific">Virgisporangium aliadipatigenens</name>
    <dbReference type="NCBI Taxonomy" id="741659"/>
    <lineage>
        <taxon>Bacteria</taxon>
        <taxon>Bacillati</taxon>
        <taxon>Actinomycetota</taxon>
        <taxon>Actinomycetes</taxon>
        <taxon>Micromonosporales</taxon>
        <taxon>Micromonosporaceae</taxon>
        <taxon>Virgisporangium</taxon>
    </lineage>
</organism>
<dbReference type="InterPro" id="IPR025505">
    <property type="entry name" value="FHIPEP_CS"/>
</dbReference>
<dbReference type="InterPro" id="IPR001712">
    <property type="entry name" value="T3SS_FHIPEP"/>
</dbReference>
<keyword evidence="9" id="KW-1185">Reference proteome</keyword>
<keyword evidence="7" id="KW-0813">Transport</keyword>
<keyword evidence="3 7" id="KW-1003">Cell membrane</keyword>
<reference evidence="8" key="1">
    <citation type="submission" date="2021-01" db="EMBL/GenBank/DDBJ databases">
        <title>Whole genome shotgun sequence of Virgisporangium aliadipatigenens NBRC 105644.</title>
        <authorList>
            <person name="Komaki H."/>
            <person name="Tamura T."/>
        </authorList>
    </citation>
    <scope>NUCLEOTIDE SEQUENCE</scope>
    <source>
        <strain evidence="8">NBRC 105644</strain>
    </source>
</reference>
<accession>A0A8J4DS04</accession>
<evidence type="ECO:0000256" key="6">
    <source>
        <dbReference type="ARBA" id="ARBA00023136"/>
    </source>
</evidence>
<dbReference type="GO" id="GO:0044780">
    <property type="term" value="P:bacterial-type flagellum assembly"/>
    <property type="evidence" value="ECO:0007669"/>
    <property type="project" value="InterPro"/>
</dbReference>